<comment type="caution">
    <text evidence="1">The sequence shown here is derived from an EMBL/GenBank/DDBJ whole genome shotgun (WGS) entry which is preliminary data.</text>
</comment>
<proteinExistence type="predicted"/>
<accession>A0ACC1SK14</accession>
<dbReference type="EMBL" id="JANRMS010000360">
    <property type="protein sequence ID" value="KAJ3541303.1"/>
    <property type="molecule type" value="Genomic_DNA"/>
</dbReference>
<gene>
    <name evidence="1" type="ORF">NM208_g4673</name>
</gene>
<protein>
    <submittedName>
        <fullName evidence="1">Uncharacterized protein</fullName>
    </submittedName>
</protein>
<dbReference type="Proteomes" id="UP001148629">
    <property type="component" value="Unassembled WGS sequence"/>
</dbReference>
<organism evidence="1 2">
    <name type="scientific">Fusarium decemcellulare</name>
    <dbReference type="NCBI Taxonomy" id="57161"/>
    <lineage>
        <taxon>Eukaryota</taxon>
        <taxon>Fungi</taxon>
        <taxon>Dikarya</taxon>
        <taxon>Ascomycota</taxon>
        <taxon>Pezizomycotina</taxon>
        <taxon>Sordariomycetes</taxon>
        <taxon>Hypocreomycetidae</taxon>
        <taxon>Hypocreales</taxon>
        <taxon>Nectriaceae</taxon>
        <taxon>Fusarium</taxon>
        <taxon>Fusarium decemcellulare species complex</taxon>
    </lineage>
</organism>
<name>A0ACC1SK14_9HYPO</name>
<reference evidence="1" key="1">
    <citation type="submission" date="2022-08" db="EMBL/GenBank/DDBJ databases">
        <title>Genome Sequence of Fusarium decemcellulare.</title>
        <authorList>
            <person name="Buettner E."/>
        </authorList>
    </citation>
    <scope>NUCLEOTIDE SEQUENCE</scope>
    <source>
        <strain evidence="1">Babe19</strain>
    </source>
</reference>
<evidence type="ECO:0000313" key="2">
    <source>
        <dbReference type="Proteomes" id="UP001148629"/>
    </source>
</evidence>
<keyword evidence="2" id="KW-1185">Reference proteome</keyword>
<sequence length="710" mass="80174">MDLSTRQTRGRRGRRPVGCPGCGDFDWDKLQANPFDGFHSDPEKIALAASGGCATCHILLKALEHCYPYVFDSPKEYRLGFHGFDGPMRWDLFHPGEDIRAVDRTNRFIEIFSYRGDSCPWDLVGPADHFTYDLESAIQQAHVWLGQCRNEHSKCAVQHQATLPTRVVRISLPNDPNALLDSDHPPKVKVHETGDKEIGCYITLSHCWGKNPIITTQTTNIDQYKNEIPWSELSKTFQDAIIFASLMRIENIWIDSLCIIQNSSEDWSTQAVKMAEYYTNSEFTIAATASTDGAGGLYHFTPPDEMAIEVAGVDTKTQSSFRVGARKPLAHLHDVLEDRARIIERFPLLSRGWVYQERILSRRFLHFGPREIHWECHEEVECQCGGSKAALEMNPSGTQTANQALAITESNLGVDEIVLMWMKQIESLTSLAFTHVSDQLPALSGIATLMRQSQVSGRYLAGLWEEGLLFWLCWGTQKSTGKPKTLSDTPSWSWASVQGHISYDFIYSYFTVGSWGERGHRYMLLVDAAQVSLKECIPSNPSLSGKLNTGLLSVSGRVAQGSLHSRQDTNSGEQVLGFSLKRNHGNKSGNDIQDQICYPFEWDTSGDATSLADFDGQDVLVVHLLSYERLETPYDGPTWMHAFLLVQAVDEKSDRYRRIGILCNDITGRFLPSRPWRDLAERHHKPQIEIEDRFRRDFKAVAAHRDVELV</sequence>
<evidence type="ECO:0000313" key="1">
    <source>
        <dbReference type="EMBL" id="KAJ3541303.1"/>
    </source>
</evidence>